<dbReference type="GO" id="GO:0010257">
    <property type="term" value="P:NADH dehydrogenase complex assembly"/>
    <property type="evidence" value="ECO:0007669"/>
    <property type="project" value="TreeGrafter"/>
</dbReference>
<protein>
    <recommendedName>
        <fullName evidence="2">NADH:ubiquinone oxidoreductase intermediate-associated protein 30 domain-containing protein</fullName>
    </recommendedName>
</protein>
<evidence type="ECO:0000256" key="1">
    <source>
        <dbReference type="ARBA" id="ARBA00007884"/>
    </source>
</evidence>
<dbReference type="GeneID" id="25905785"/>
<dbReference type="Proteomes" id="UP000054560">
    <property type="component" value="Unassembled WGS sequence"/>
</dbReference>
<evidence type="ECO:0000313" key="4">
    <source>
        <dbReference type="Proteomes" id="UP000054560"/>
    </source>
</evidence>
<dbReference type="InterPro" id="IPR039131">
    <property type="entry name" value="NDUFAF1"/>
</dbReference>
<dbReference type="RefSeq" id="XP_014156333.1">
    <property type="nucleotide sequence ID" value="XM_014300858.1"/>
</dbReference>
<proteinExistence type="inferred from homology"/>
<gene>
    <name evidence="3" type="ORF">SARC_05281</name>
</gene>
<dbReference type="eggNOG" id="ENOG502SBAI">
    <property type="taxonomic scope" value="Eukaryota"/>
</dbReference>
<accession>A0A0L0G0R8</accession>
<reference evidence="3 4" key="1">
    <citation type="submission" date="2011-02" db="EMBL/GenBank/DDBJ databases">
        <title>The Genome Sequence of Sphaeroforma arctica JP610.</title>
        <authorList>
            <consortium name="The Broad Institute Genome Sequencing Platform"/>
            <person name="Russ C."/>
            <person name="Cuomo C."/>
            <person name="Young S.K."/>
            <person name="Zeng Q."/>
            <person name="Gargeya S."/>
            <person name="Alvarado L."/>
            <person name="Berlin A."/>
            <person name="Chapman S.B."/>
            <person name="Chen Z."/>
            <person name="Freedman E."/>
            <person name="Gellesch M."/>
            <person name="Goldberg J."/>
            <person name="Griggs A."/>
            <person name="Gujja S."/>
            <person name="Heilman E."/>
            <person name="Heiman D."/>
            <person name="Howarth C."/>
            <person name="Mehta T."/>
            <person name="Neiman D."/>
            <person name="Pearson M."/>
            <person name="Roberts A."/>
            <person name="Saif S."/>
            <person name="Shea T."/>
            <person name="Shenoy N."/>
            <person name="Sisk P."/>
            <person name="Stolte C."/>
            <person name="Sykes S."/>
            <person name="White J."/>
            <person name="Yandava C."/>
            <person name="Burger G."/>
            <person name="Gray M.W."/>
            <person name="Holland P.W.H."/>
            <person name="King N."/>
            <person name="Lang F.B.F."/>
            <person name="Roger A.J."/>
            <person name="Ruiz-Trillo I."/>
            <person name="Haas B."/>
            <person name="Nusbaum C."/>
            <person name="Birren B."/>
        </authorList>
    </citation>
    <scope>NUCLEOTIDE SEQUENCE [LARGE SCALE GENOMIC DNA]</scope>
    <source>
        <strain evidence="3 4">JP610</strain>
    </source>
</reference>
<dbReference type="OrthoDB" id="426386at2759"/>
<dbReference type="PANTHER" id="PTHR13194:SF19">
    <property type="entry name" value="NAD(P)-BINDING ROSSMANN-FOLD SUPERFAMILY PROTEIN"/>
    <property type="match status" value="1"/>
</dbReference>
<comment type="similarity">
    <text evidence="1">Belongs to the CIA30 family.</text>
</comment>
<dbReference type="InterPro" id="IPR008979">
    <property type="entry name" value="Galactose-bd-like_sf"/>
</dbReference>
<dbReference type="SUPFAM" id="SSF49785">
    <property type="entry name" value="Galactose-binding domain-like"/>
    <property type="match status" value="1"/>
</dbReference>
<dbReference type="GO" id="GO:0051082">
    <property type="term" value="F:unfolded protein binding"/>
    <property type="evidence" value="ECO:0007669"/>
    <property type="project" value="TreeGrafter"/>
</dbReference>
<sequence length="263" mass="29217">MGQAVRMVRYHYNGDTQYPIDVLNFANTKLVWKTLDDGVMGGQSNTCLSHTSERHLCFEGVINTSGGGFASARAVLPELSEQALNSDNESTKIDYIDKHSIKIRCKGDGKTFKLIMSAGNAGGPFARNPSWQADITTNRVIEHDDENSVNKPTAMLTTLDGRSITRDGDITDENIGDKVVDTNTDEDDWDEQMIPFTAFMPTWGGKPSSRPPAEEKTKHTFDIMQMREIGIMLSLKLSDGSPNPKETFGEGVFPFSHMFSRFH</sequence>
<keyword evidence="4" id="KW-1185">Reference proteome</keyword>
<name>A0A0L0G0R8_9EUKA</name>
<dbReference type="InterPro" id="IPR013857">
    <property type="entry name" value="NADH-UbQ_OxRdtase-assoc_prot30"/>
</dbReference>
<dbReference type="Pfam" id="PF08547">
    <property type="entry name" value="CIA30"/>
    <property type="match status" value="1"/>
</dbReference>
<evidence type="ECO:0000313" key="3">
    <source>
        <dbReference type="EMBL" id="KNC82431.1"/>
    </source>
</evidence>
<dbReference type="STRING" id="667725.A0A0L0G0R8"/>
<organism evidence="3 4">
    <name type="scientific">Sphaeroforma arctica JP610</name>
    <dbReference type="NCBI Taxonomy" id="667725"/>
    <lineage>
        <taxon>Eukaryota</taxon>
        <taxon>Ichthyosporea</taxon>
        <taxon>Ichthyophonida</taxon>
        <taxon>Sphaeroforma</taxon>
    </lineage>
</organism>
<evidence type="ECO:0000259" key="2">
    <source>
        <dbReference type="Pfam" id="PF08547"/>
    </source>
</evidence>
<dbReference type="AlphaFoldDB" id="A0A0L0G0R8"/>
<dbReference type="PANTHER" id="PTHR13194">
    <property type="entry name" value="COMPLEX I INTERMEDIATE-ASSOCIATED PROTEIN 30"/>
    <property type="match status" value="1"/>
</dbReference>
<dbReference type="EMBL" id="KQ241928">
    <property type="protein sequence ID" value="KNC82431.1"/>
    <property type="molecule type" value="Genomic_DNA"/>
</dbReference>
<feature type="domain" description="NADH:ubiquinone oxidoreductase intermediate-associated protein 30" evidence="2">
    <location>
        <begin position="31"/>
        <end position="164"/>
    </location>
</feature>